<dbReference type="AlphaFoldDB" id="A0A2P1CV56"/>
<protein>
    <submittedName>
        <fullName evidence="1">Uncharacterized protein</fullName>
    </submittedName>
</protein>
<dbReference type="EMBL" id="MG262359">
    <property type="protein sequence ID" value="AVK41920.1"/>
    <property type="molecule type" value="Genomic_DNA"/>
</dbReference>
<geneLocation type="chloroplast" evidence="1"/>
<accession>A0A2P1CV56</accession>
<sequence length="48" mass="6059">MNQKYRQIFFFRSPKKYENERKKRIYCSNFIYIEFDYQNSGYSHDSMG</sequence>
<keyword evidence="1" id="KW-0150">Chloroplast</keyword>
<evidence type="ECO:0000313" key="1">
    <source>
        <dbReference type="EMBL" id="AVK41920.1"/>
    </source>
</evidence>
<name>A0A2P1CV56_9ROSI</name>
<proteinExistence type="predicted"/>
<organism evidence="1">
    <name type="scientific">Populus wilsonii</name>
    <dbReference type="NCBI Taxonomy" id="179741"/>
    <lineage>
        <taxon>Eukaryota</taxon>
        <taxon>Viridiplantae</taxon>
        <taxon>Streptophyta</taxon>
        <taxon>Embryophyta</taxon>
        <taxon>Tracheophyta</taxon>
        <taxon>Spermatophyta</taxon>
        <taxon>Magnoliopsida</taxon>
        <taxon>eudicotyledons</taxon>
        <taxon>Gunneridae</taxon>
        <taxon>Pentapetalae</taxon>
        <taxon>rosids</taxon>
        <taxon>fabids</taxon>
        <taxon>Malpighiales</taxon>
        <taxon>Salicaceae</taxon>
        <taxon>Saliceae</taxon>
        <taxon>Populus</taxon>
    </lineage>
</organism>
<reference evidence="1" key="1">
    <citation type="submission" date="2017-10" db="EMBL/GenBank/DDBJ databases">
        <title>Complete choloroplast genome of Populus wilsonii.</title>
        <authorList>
            <person name="Zhang L."/>
            <person name="Guo X."/>
            <person name="Wang Z."/>
        </authorList>
    </citation>
    <scope>NUCLEOTIDE SEQUENCE</scope>
    <source>
        <strain evidence="1">LJQ-SHX-2015-016</strain>
    </source>
</reference>
<keyword evidence="1" id="KW-0934">Plastid</keyword>